<keyword evidence="3" id="KW-0804">Transcription</keyword>
<dbReference type="InterPro" id="IPR050109">
    <property type="entry name" value="HTH-type_TetR-like_transc_reg"/>
</dbReference>
<name>A0A846XSD8_9NOCA</name>
<dbReference type="InterPro" id="IPR023772">
    <property type="entry name" value="DNA-bd_HTH_TetR-type_CS"/>
</dbReference>
<dbReference type="Proteomes" id="UP000565711">
    <property type="component" value="Unassembled WGS sequence"/>
</dbReference>
<dbReference type="GO" id="GO:0000976">
    <property type="term" value="F:transcription cis-regulatory region binding"/>
    <property type="evidence" value="ECO:0007669"/>
    <property type="project" value="TreeGrafter"/>
</dbReference>
<dbReference type="Gene3D" id="1.10.10.60">
    <property type="entry name" value="Homeodomain-like"/>
    <property type="match status" value="1"/>
</dbReference>
<dbReference type="PROSITE" id="PS01081">
    <property type="entry name" value="HTH_TETR_1"/>
    <property type="match status" value="1"/>
</dbReference>
<comment type="caution">
    <text evidence="6">The sequence shown here is derived from an EMBL/GenBank/DDBJ whole genome shotgun (WGS) entry which is preliminary data.</text>
</comment>
<dbReference type="InterPro" id="IPR025996">
    <property type="entry name" value="MT1864/Rv1816-like_C"/>
</dbReference>
<dbReference type="PANTHER" id="PTHR30055">
    <property type="entry name" value="HTH-TYPE TRANSCRIPTIONAL REGULATOR RUTR"/>
    <property type="match status" value="1"/>
</dbReference>
<dbReference type="InterPro" id="IPR036271">
    <property type="entry name" value="Tet_transcr_reg_TetR-rel_C_sf"/>
</dbReference>
<dbReference type="SUPFAM" id="SSF46689">
    <property type="entry name" value="Homeodomain-like"/>
    <property type="match status" value="1"/>
</dbReference>
<evidence type="ECO:0000313" key="7">
    <source>
        <dbReference type="Proteomes" id="UP000565711"/>
    </source>
</evidence>
<evidence type="ECO:0000313" key="6">
    <source>
        <dbReference type="EMBL" id="NKY49527.1"/>
    </source>
</evidence>
<dbReference type="InterPro" id="IPR001647">
    <property type="entry name" value="HTH_TetR"/>
</dbReference>
<dbReference type="PANTHER" id="PTHR30055:SF146">
    <property type="entry name" value="HTH-TYPE TRANSCRIPTIONAL DUAL REGULATOR CECR"/>
    <property type="match status" value="1"/>
</dbReference>
<evidence type="ECO:0000256" key="1">
    <source>
        <dbReference type="ARBA" id="ARBA00023015"/>
    </source>
</evidence>
<evidence type="ECO:0000259" key="5">
    <source>
        <dbReference type="PROSITE" id="PS50977"/>
    </source>
</evidence>
<dbReference type="Gene3D" id="1.10.357.10">
    <property type="entry name" value="Tetracycline Repressor, domain 2"/>
    <property type="match status" value="1"/>
</dbReference>
<keyword evidence="1" id="KW-0805">Transcription regulation</keyword>
<dbReference type="Pfam" id="PF00440">
    <property type="entry name" value="TetR_N"/>
    <property type="match status" value="1"/>
</dbReference>
<dbReference type="AlphaFoldDB" id="A0A846XSD8"/>
<dbReference type="GO" id="GO:0003700">
    <property type="term" value="F:DNA-binding transcription factor activity"/>
    <property type="evidence" value="ECO:0007669"/>
    <property type="project" value="TreeGrafter"/>
</dbReference>
<dbReference type="EMBL" id="JAAXOP010000002">
    <property type="protein sequence ID" value="NKY49527.1"/>
    <property type="molecule type" value="Genomic_DNA"/>
</dbReference>
<reference evidence="6 7" key="1">
    <citation type="submission" date="2020-04" db="EMBL/GenBank/DDBJ databases">
        <title>MicrobeNet Type strains.</title>
        <authorList>
            <person name="Nicholson A.C."/>
        </authorList>
    </citation>
    <scope>NUCLEOTIDE SEQUENCE [LARGE SCALE GENOMIC DNA]</scope>
    <source>
        <strain evidence="6 7">JCM 12354</strain>
    </source>
</reference>
<accession>A0A846XSD8</accession>
<evidence type="ECO:0000256" key="2">
    <source>
        <dbReference type="ARBA" id="ARBA00023125"/>
    </source>
</evidence>
<feature type="DNA-binding region" description="H-T-H motif" evidence="4">
    <location>
        <begin position="29"/>
        <end position="48"/>
    </location>
</feature>
<proteinExistence type="predicted"/>
<dbReference type="PROSITE" id="PS50977">
    <property type="entry name" value="HTH_TETR_2"/>
    <property type="match status" value="1"/>
</dbReference>
<dbReference type="RefSeq" id="WP_067869120.1">
    <property type="nucleotide sequence ID" value="NZ_JAAXOP010000002.1"/>
</dbReference>
<dbReference type="SUPFAM" id="SSF48498">
    <property type="entry name" value="Tetracyclin repressor-like, C-terminal domain"/>
    <property type="match status" value="1"/>
</dbReference>
<evidence type="ECO:0000256" key="4">
    <source>
        <dbReference type="PROSITE-ProRule" id="PRU00335"/>
    </source>
</evidence>
<dbReference type="Pfam" id="PF13305">
    <property type="entry name" value="TetR_C_33"/>
    <property type="match status" value="1"/>
</dbReference>
<dbReference type="PRINTS" id="PR00455">
    <property type="entry name" value="HTHTETR"/>
</dbReference>
<keyword evidence="2 4" id="KW-0238">DNA-binding</keyword>
<keyword evidence="7" id="KW-1185">Reference proteome</keyword>
<evidence type="ECO:0000256" key="3">
    <source>
        <dbReference type="ARBA" id="ARBA00023163"/>
    </source>
</evidence>
<gene>
    <name evidence="6" type="ORF">HGA08_04780</name>
</gene>
<dbReference type="InterPro" id="IPR009057">
    <property type="entry name" value="Homeodomain-like_sf"/>
</dbReference>
<protein>
    <submittedName>
        <fullName evidence="6">TetR/AcrR family transcriptional regulator</fullName>
    </submittedName>
</protein>
<organism evidence="6 7">
    <name type="scientific">Nocardia vermiculata</name>
    <dbReference type="NCBI Taxonomy" id="257274"/>
    <lineage>
        <taxon>Bacteria</taxon>
        <taxon>Bacillati</taxon>
        <taxon>Actinomycetota</taxon>
        <taxon>Actinomycetes</taxon>
        <taxon>Mycobacteriales</taxon>
        <taxon>Nocardiaceae</taxon>
        <taxon>Nocardia</taxon>
    </lineage>
</organism>
<sequence length="216" mass="23862">MDPRKQRTMDALQQAAQEIFSARSVEDVTVEEIAARAGVAVGSIYNHFGSKRGLHAAVVQRALDIDRRYMDHAYTAERGPVEQLYAAAEQYLQFYLDSPEYFRMLAFPTGPGRYAAGKDLSESLARAIDEQNARMVAALRRGIADGLMRSVDPVRVATMLWSAWNGIISLAWRPDHLRRNVSELRELLVTATDVVANGLLLQQDRGSSTGPRAGGA</sequence>
<feature type="domain" description="HTH tetR-type" evidence="5">
    <location>
        <begin position="6"/>
        <end position="66"/>
    </location>
</feature>